<keyword evidence="2" id="KW-1185">Reference proteome</keyword>
<dbReference type="AlphaFoldDB" id="A0A2Z4ITM6"/>
<dbReference type="KEGG" id="scad:DN051_07270"/>
<organism evidence="1 2">
    <name type="scientific">Streptomyces cadmiisoli</name>
    <dbReference type="NCBI Taxonomy" id="2184053"/>
    <lineage>
        <taxon>Bacteria</taxon>
        <taxon>Bacillati</taxon>
        <taxon>Actinomycetota</taxon>
        <taxon>Actinomycetes</taxon>
        <taxon>Kitasatosporales</taxon>
        <taxon>Streptomycetaceae</taxon>
        <taxon>Streptomyces</taxon>
        <taxon>Streptomyces aurantiacus group</taxon>
    </lineage>
</organism>
<dbReference type="Proteomes" id="UP000249616">
    <property type="component" value="Chromosome"/>
</dbReference>
<name>A0A2Z4ITM6_9ACTN</name>
<dbReference type="EMBL" id="CP030073">
    <property type="protein sequence ID" value="AWW36461.1"/>
    <property type="molecule type" value="Genomic_DNA"/>
</dbReference>
<reference evidence="1 2" key="1">
    <citation type="journal article" date="2019" name="Int. J. Syst. Evol. Microbiol.">
        <title>Streptomyces cadmiisoli sp. nov., a novel actinomycete isolated from cadmium-contaminated soil.</title>
        <authorList>
            <person name="Li K."/>
            <person name="Tang X."/>
            <person name="Zhao J."/>
            <person name="Guo Y."/>
            <person name="Tang Y."/>
            <person name="Gao J."/>
        </authorList>
    </citation>
    <scope>NUCLEOTIDE SEQUENCE [LARGE SCALE GENOMIC DNA]</scope>
    <source>
        <strain evidence="1 2">ZFG47</strain>
    </source>
</reference>
<gene>
    <name evidence="1" type="ORF">DN051_07270</name>
</gene>
<dbReference type="RefSeq" id="WP_112438293.1">
    <property type="nucleotide sequence ID" value="NZ_CP030073.1"/>
</dbReference>
<evidence type="ECO:0008006" key="3">
    <source>
        <dbReference type="Google" id="ProtNLM"/>
    </source>
</evidence>
<evidence type="ECO:0000313" key="2">
    <source>
        <dbReference type="Proteomes" id="UP000249616"/>
    </source>
</evidence>
<dbReference type="Gene3D" id="3.40.50.150">
    <property type="entry name" value="Vaccinia Virus protein VP39"/>
    <property type="match status" value="1"/>
</dbReference>
<protein>
    <recommendedName>
        <fullName evidence="3">Protein-L-isoaspartate O-methyltransferase</fullName>
    </recommendedName>
</protein>
<accession>A0A2Z4ITM6</accession>
<evidence type="ECO:0000313" key="1">
    <source>
        <dbReference type="EMBL" id="AWW36461.1"/>
    </source>
</evidence>
<proteinExistence type="predicted"/>
<sequence length="59" mass="6465">MSELRHQLVEQLRADNHIRTAAVERAFRTVPRHVFAPDVAVEAAYAKASSPPATRPTAG</sequence>
<dbReference type="InterPro" id="IPR029063">
    <property type="entry name" value="SAM-dependent_MTases_sf"/>
</dbReference>